<dbReference type="Proteomes" id="UP000545761">
    <property type="component" value="Unassembled WGS sequence"/>
</dbReference>
<protein>
    <submittedName>
        <fullName evidence="3">Rhodanese-like domain-containing protein</fullName>
    </submittedName>
</protein>
<evidence type="ECO:0000259" key="2">
    <source>
        <dbReference type="PROSITE" id="PS50206"/>
    </source>
</evidence>
<dbReference type="RefSeq" id="WP_181659813.1">
    <property type="nucleotide sequence ID" value="NZ_JACEHE010000015.1"/>
</dbReference>
<name>A0A7W0DPI0_9ACTN</name>
<evidence type="ECO:0000313" key="3">
    <source>
        <dbReference type="EMBL" id="MBA2948892.1"/>
    </source>
</evidence>
<dbReference type="InterPro" id="IPR036873">
    <property type="entry name" value="Rhodanese-like_dom_sf"/>
</dbReference>
<dbReference type="CDD" id="cd00158">
    <property type="entry name" value="RHOD"/>
    <property type="match status" value="1"/>
</dbReference>
<dbReference type="AlphaFoldDB" id="A0A7W0DPI0"/>
<dbReference type="Gene3D" id="3.40.250.10">
    <property type="entry name" value="Rhodanese-like domain"/>
    <property type="match status" value="1"/>
</dbReference>
<proteinExistence type="predicted"/>
<comment type="caution">
    <text evidence="3">The sequence shown here is derived from an EMBL/GenBank/DDBJ whole genome shotgun (WGS) entry which is preliminary data.</text>
</comment>
<evidence type="ECO:0000313" key="4">
    <source>
        <dbReference type="Proteomes" id="UP000545761"/>
    </source>
</evidence>
<dbReference type="InterPro" id="IPR001763">
    <property type="entry name" value="Rhodanese-like_dom"/>
</dbReference>
<organism evidence="3 4">
    <name type="scientific">Streptomyces himalayensis subsp. himalayensis</name>
    <dbReference type="NCBI Taxonomy" id="2756131"/>
    <lineage>
        <taxon>Bacteria</taxon>
        <taxon>Bacillati</taxon>
        <taxon>Actinomycetota</taxon>
        <taxon>Actinomycetes</taxon>
        <taxon>Kitasatosporales</taxon>
        <taxon>Streptomycetaceae</taxon>
        <taxon>Streptomyces</taxon>
        <taxon>Streptomyces himalayensis</taxon>
    </lineage>
</organism>
<accession>A0A7W0DPI0</accession>
<gene>
    <name evidence="3" type="ORF">H1D24_24500</name>
</gene>
<feature type="compositionally biased region" description="Basic and acidic residues" evidence="1">
    <location>
        <begin position="1"/>
        <end position="14"/>
    </location>
</feature>
<dbReference type="Pfam" id="PF00581">
    <property type="entry name" value="Rhodanese"/>
    <property type="match status" value="1"/>
</dbReference>
<evidence type="ECO:0000256" key="1">
    <source>
        <dbReference type="SAM" id="MobiDB-lite"/>
    </source>
</evidence>
<feature type="domain" description="Rhodanese" evidence="2">
    <location>
        <begin position="25"/>
        <end position="114"/>
    </location>
</feature>
<dbReference type="PANTHER" id="PTHR43031">
    <property type="entry name" value="FAD-DEPENDENT OXIDOREDUCTASE"/>
    <property type="match status" value="1"/>
</dbReference>
<dbReference type="PROSITE" id="PS50206">
    <property type="entry name" value="RHODANESE_3"/>
    <property type="match status" value="1"/>
</dbReference>
<dbReference type="SUPFAM" id="SSF52821">
    <property type="entry name" value="Rhodanese/Cell cycle control phosphatase"/>
    <property type="match status" value="1"/>
</dbReference>
<feature type="region of interest" description="Disordered" evidence="1">
    <location>
        <begin position="1"/>
        <end position="20"/>
    </location>
</feature>
<dbReference type="InterPro" id="IPR050229">
    <property type="entry name" value="GlpE_sulfurtransferase"/>
</dbReference>
<reference evidence="3 4" key="1">
    <citation type="submission" date="2020-07" db="EMBL/GenBank/DDBJ databases">
        <title>Streptomyces isolated from Indian soil.</title>
        <authorList>
            <person name="Mandal S."/>
            <person name="Maiti P.K."/>
        </authorList>
    </citation>
    <scope>NUCLEOTIDE SEQUENCE [LARGE SCALE GENOMIC DNA]</scope>
    <source>
        <strain evidence="3 4">PSKA28</strain>
    </source>
</reference>
<dbReference type="SMART" id="SM00450">
    <property type="entry name" value="RHOD"/>
    <property type="match status" value="1"/>
</dbReference>
<sequence>MNSLRDSGRPDGRRLTPVQAHQQFTDGQAVLLDVRETDEWNAGHAPGALHLPLSRLIAEAGLPPATQGRPVVVICRSGNRSRQAAEVLADQGVEACDVIGGMKDWAAQGLPVLDADGRPGVVA</sequence>
<dbReference type="EMBL" id="JACEHE010000015">
    <property type="protein sequence ID" value="MBA2948892.1"/>
    <property type="molecule type" value="Genomic_DNA"/>
</dbReference>
<dbReference type="PANTHER" id="PTHR43031:SF1">
    <property type="entry name" value="PYRIDINE NUCLEOTIDE-DISULPHIDE OXIDOREDUCTASE"/>
    <property type="match status" value="1"/>
</dbReference>